<keyword evidence="2" id="KW-0560">Oxidoreductase</keyword>
<dbReference type="KEGG" id="msv:Mesil_2782"/>
<evidence type="ECO:0000313" key="2">
    <source>
        <dbReference type="EMBL" id="ADH64627.1"/>
    </source>
</evidence>
<proteinExistence type="predicted"/>
<evidence type="ECO:0000256" key="1">
    <source>
        <dbReference type="SAM" id="SignalP"/>
    </source>
</evidence>
<dbReference type="HOGENOM" id="CLU_148735_0_0_0"/>
<accession>D7BCD0</accession>
<dbReference type="EC" id="1.8.2.1" evidence="2"/>
<dbReference type="GO" id="GO:0009055">
    <property type="term" value="F:electron transfer activity"/>
    <property type="evidence" value="ECO:0007669"/>
    <property type="project" value="InterPro"/>
</dbReference>
<dbReference type="EMBL" id="CP002042">
    <property type="protein sequence ID" value="ADH64627.1"/>
    <property type="molecule type" value="Genomic_DNA"/>
</dbReference>
<organism evidence="2 3">
    <name type="scientific">Allomeiothermus silvanus (strain ATCC 700542 / DSM 9946 / NBRC 106475 / NCIMB 13440 / VI-R2)</name>
    <name type="common">Thermus silvanus</name>
    <dbReference type="NCBI Taxonomy" id="526227"/>
    <lineage>
        <taxon>Bacteria</taxon>
        <taxon>Thermotogati</taxon>
        <taxon>Deinococcota</taxon>
        <taxon>Deinococci</taxon>
        <taxon>Thermales</taxon>
        <taxon>Thermaceae</taxon>
        <taxon>Allomeiothermus</taxon>
    </lineage>
</organism>
<feature type="signal peptide" evidence="1">
    <location>
        <begin position="1"/>
        <end position="17"/>
    </location>
</feature>
<dbReference type="SUPFAM" id="SSF46626">
    <property type="entry name" value="Cytochrome c"/>
    <property type="match status" value="1"/>
</dbReference>
<dbReference type="GO" id="GO:0020037">
    <property type="term" value="F:heme binding"/>
    <property type="evidence" value="ECO:0007669"/>
    <property type="project" value="InterPro"/>
</dbReference>
<dbReference type="eggNOG" id="COG2010">
    <property type="taxonomic scope" value="Bacteria"/>
</dbReference>
<protein>
    <submittedName>
        <fullName evidence="2">Sulfite dehydrogenase (Cytochrome) subunit SorB</fullName>
        <ecNumber evidence="2">1.8.2.1</ecNumber>
    </submittedName>
</protein>
<gene>
    <name evidence="2" type="ordered locus">Mesil_2782</name>
</gene>
<dbReference type="OrthoDB" id="9811281at2"/>
<dbReference type="Gene3D" id="1.10.760.10">
    <property type="entry name" value="Cytochrome c-like domain"/>
    <property type="match status" value="1"/>
</dbReference>
<keyword evidence="3" id="KW-1185">Reference proteome</keyword>
<feature type="chain" id="PRO_5003093073" evidence="1">
    <location>
        <begin position="18"/>
        <end position="135"/>
    </location>
</feature>
<dbReference type="STRING" id="526227.Mesil_2782"/>
<dbReference type="Proteomes" id="UP000001916">
    <property type="component" value="Chromosome"/>
</dbReference>
<dbReference type="GO" id="GO:0050310">
    <property type="term" value="F:sulfite dehydrogenase activity"/>
    <property type="evidence" value="ECO:0007669"/>
    <property type="project" value="UniProtKB-EC"/>
</dbReference>
<name>D7BCD0_ALLS1</name>
<keyword evidence="1" id="KW-0732">Signal</keyword>
<reference evidence="2 3" key="1">
    <citation type="journal article" date="2010" name="Stand. Genomic Sci.">
        <title>Complete genome sequence of Meiothermus silvanus type strain (VI-R2).</title>
        <authorList>
            <person name="Sikorski J."/>
            <person name="Tindall B.J."/>
            <person name="Lowry S."/>
            <person name="Lucas S."/>
            <person name="Nolan M."/>
            <person name="Copeland A."/>
            <person name="Glavina Del Rio T."/>
            <person name="Tice H."/>
            <person name="Cheng J.F."/>
            <person name="Han C."/>
            <person name="Pitluck S."/>
            <person name="Liolios K."/>
            <person name="Ivanova N."/>
            <person name="Mavromatis K."/>
            <person name="Mikhailova N."/>
            <person name="Pati A."/>
            <person name="Goodwin L."/>
            <person name="Chen A."/>
            <person name="Palaniappan K."/>
            <person name="Land M."/>
            <person name="Hauser L."/>
            <person name="Chang Y.J."/>
            <person name="Jeffries C.D."/>
            <person name="Rohde M."/>
            <person name="Goker M."/>
            <person name="Woyke T."/>
            <person name="Bristow J."/>
            <person name="Eisen J.A."/>
            <person name="Markowitz V."/>
            <person name="Hugenholtz P."/>
            <person name="Kyrpides N.C."/>
            <person name="Klenk H.P."/>
            <person name="Lapidus A."/>
        </authorList>
    </citation>
    <scope>NUCLEOTIDE SEQUENCE [LARGE SCALE GENOMIC DNA]</scope>
    <source>
        <strain evidence="3">ATCC 700542 / DSM 9946 / VI-R2</strain>
    </source>
</reference>
<dbReference type="RefSeq" id="WP_013159162.1">
    <property type="nucleotide sequence ID" value="NC_014212.1"/>
</dbReference>
<sequence length="135" mass="14377">MHKAYFALALFGLLALAQSEGDTGLAEAGSYTPGPLGQITQPLPTPAGEGSVYRVGAYPLYTPELADGPGKDLVQGYCQVCHSTTYITMQPPLPAATWQAEVTKMINTYGAQIPEDAAKAITAYLQAHYTPETRK</sequence>
<dbReference type="InterPro" id="IPR036909">
    <property type="entry name" value="Cyt_c-like_dom_sf"/>
</dbReference>
<dbReference type="AlphaFoldDB" id="D7BCD0"/>
<evidence type="ECO:0000313" key="3">
    <source>
        <dbReference type="Proteomes" id="UP000001916"/>
    </source>
</evidence>